<dbReference type="Proteomes" id="UP000657918">
    <property type="component" value="Unassembled WGS sequence"/>
</dbReference>
<dbReference type="GO" id="GO:0030527">
    <property type="term" value="F:structural constituent of chromatin"/>
    <property type="evidence" value="ECO:0007669"/>
    <property type="project" value="InterPro"/>
</dbReference>
<keyword evidence="1" id="KW-0007">Acetylation</keyword>
<comment type="caution">
    <text evidence="3">The sequence shown here is derived from an EMBL/GenBank/DDBJ whole genome shotgun (WGS) entry which is preliminary data.</text>
</comment>
<dbReference type="PRINTS" id="PR00622">
    <property type="entry name" value="HISTONEH3"/>
</dbReference>
<dbReference type="GO" id="GO:0003677">
    <property type="term" value="F:DNA binding"/>
    <property type="evidence" value="ECO:0007669"/>
    <property type="project" value="InterPro"/>
</dbReference>
<proteinExistence type="predicted"/>
<accession>A0A835KAJ5</accession>
<feature type="region of interest" description="Disordered" evidence="2">
    <location>
        <begin position="38"/>
        <end position="115"/>
    </location>
</feature>
<gene>
    <name evidence="3" type="ORF">SADUNF_Sadunf03G0006400</name>
</gene>
<evidence type="ECO:0000256" key="1">
    <source>
        <dbReference type="ARBA" id="ARBA00022990"/>
    </source>
</evidence>
<feature type="compositionally biased region" description="Acidic residues" evidence="2">
    <location>
        <begin position="78"/>
        <end position="94"/>
    </location>
</feature>
<dbReference type="EMBL" id="JADGMS010000003">
    <property type="protein sequence ID" value="KAF9684978.1"/>
    <property type="molecule type" value="Genomic_DNA"/>
</dbReference>
<reference evidence="3 4" key="1">
    <citation type="submission" date="2020-10" db="EMBL/GenBank/DDBJ databases">
        <title>Plant Genome Project.</title>
        <authorList>
            <person name="Zhang R.-G."/>
        </authorList>
    </citation>
    <scope>NUCLEOTIDE SEQUENCE [LARGE SCALE GENOMIC DNA]</scope>
    <source>
        <strain evidence="3">FAFU-HL-1</strain>
        <tissue evidence="3">Leaf</tissue>
    </source>
</reference>
<protein>
    <submittedName>
        <fullName evidence="3">Uncharacterized protein</fullName>
    </submittedName>
</protein>
<evidence type="ECO:0000313" key="3">
    <source>
        <dbReference type="EMBL" id="KAF9684978.1"/>
    </source>
</evidence>
<evidence type="ECO:0000256" key="2">
    <source>
        <dbReference type="SAM" id="MobiDB-lite"/>
    </source>
</evidence>
<organism evidence="3 4">
    <name type="scientific">Salix dunnii</name>
    <dbReference type="NCBI Taxonomy" id="1413687"/>
    <lineage>
        <taxon>Eukaryota</taxon>
        <taxon>Viridiplantae</taxon>
        <taxon>Streptophyta</taxon>
        <taxon>Embryophyta</taxon>
        <taxon>Tracheophyta</taxon>
        <taxon>Spermatophyta</taxon>
        <taxon>Magnoliopsida</taxon>
        <taxon>eudicotyledons</taxon>
        <taxon>Gunneridae</taxon>
        <taxon>Pentapetalae</taxon>
        <taxon>rosids</taxon>
        <taxon>fabids</taxon>
        <taxon>Malpighiales</taxon>
        <taxon>Salicaceae</taxon>
        <taxon>Saliceae</taxon>
        <taxon>Salix</taxon>
    </lineage>
</organism>
<dbReference type="GO" id="GO:0000786">
    <property type="term" value="C:nucleosome"/>
    <property type="evidence" value="ECO:0007669"/>
    <property type="project" value="InterPro"/>
</dbReference>
<dbReference type="AlphaFoldDB" id="A0A835KAJ5"/>
<feature type="compositionally biased region" description="Basic and acidic residues" evidence="2">
    <location>
        <begin position="95"/>
        <end position="106"/>
    </location>
</feature>
<evidence type="ECO:0000313" key="4">
    <source>
        <dbReference type="Proteomes" id="UP000657918"/>
    </source>
</evidence>
<name>A0A835KAJ5_9ROSI</name>
<sequence length="115" mass="12888">MKNVYLSRLGASKPSQSHIASCVTGLIKDGPCKKLATKAVGKSAPSTRGLMKPHRFRPGTVNASLHVVKKPWPVKDDTYEEEDSEETEEEDHDNAEDGWRYGRNEDDDKETEDED</sequence>
<dbReference type="InterPro" id="IPR000164">
    <property type="entry name" value="Histone_H3/CENP-A"/>
</dbReference>
<keyword evidence="4" id="KW-1185">Reference proteome</keyword>